<name>A0A3S0ZMT5_9BURK</name>
<dbReference type="AlphaFoldDB" id="A0A3S0ZMT5"/>
<dbReference type="Pfam" id="PF13360">
    <property type="entry name" value="PQQ_2"/>
    <property type="match status" value="1"/>
</dbReference>
<evidence type="ECO:0000313" key="3">
    <source>
        <dbReference type="Proteomes" id="UP000281118"/>
    </source>
</evidence>
<dbReference type="PANTHER" id="PTHR34512:SF30">
    <property type="entry name" value="OUTER MEMBRANE PROTEIN ASSEMBLY FACTOR BAMB"/>
    <property type="match status" value="1"/>
</dbReference>
<protein>
    <recommendedName>
        <fullName evidence="1">Pyrrolo-quinoline quinone repeat domain-containing protein</fullName>
    </recommendedName>
</protein>
<dbReference type="InterPro" id="IPR011047">
    <property type="entry name" value="Quinoprotein_ADH-like_sf"/>
</dbReference>
<reference evidence="2 3" key="1">
    <citation type="submission" date="2018-12" db="EMBL/GenBank/DDBJ databases">
        <title>The genome sequences of Variovorax guangxiensis DSM 27352.</title>
        <authorList>
            <person name="Gao J."/>
            <person name="Sun J."/>
        </authorList>
    </citation>
    <scope>NUCLEOTIDE SEQUENCE [LARGE SCALE GENOMIC DNA]</scope>
    <source>
        <strain evidence="2 3">DSM 27352</strain>
    </source>
</reference>
<organism evidence="2 3">
    <name type="scientific">Variovorax guangxiensis</name>
    <dbReference type="NCBI Taxonomy" id="1775474"/>
    <lineage>
        <taxon>Bacteria</taxon>
        <taxon>Pseudomonadati</taxon>
        <taxon>Pseudomonadota</taxon>
        <taxon>Betaproteobacteria</taxon>
        <taxon>Burkholderiales</taxon>
        <taxon>Comamonadaceae</taxon>
        <taxon>Variovorax</taxon>
    </lineage>
</organism>
<proteinExistence type="predicted"/>
<accession>A0A3S0ZMT5</accession>
<evidence type="ECO:0000313" key="2">
    <source>
        <dbReference type="EMBL" id="RUR67510.1"/>
    </source>
</evidence>
<sequence>MSAVLSTVQEYGRRPPGLPERIRHRPEWEYLRRQIYSTGMRFGEQLSFDFRVLLTDAKNAQYAGVLMWELLRDFKPEVLVGPGFGSTPLLYGIAAAALNEGRNLQVLMVRDQRKDRNQKKWVEGNRFAANGKRAVFVDDFMKAGSALPLVKKALSADKVAVELRAVGLFFDMWEPLGSRQIGVSTAPVLALFTRHDIGLSRDCFDAMPPLMKGGAPDFVSEEPRWWRFALNHATGYPTKCAPVIVDDAVLVADDHSQVWRHHLQTGEIEWMTPSLARPKKGIVQLLQGVGRSVIYGCYDGTVTRLDATTGEPLWRRKIDSSIHATPCIDEVHQRVFINTEQWNEGRPIGHLQCLDLETGRFLWKREHAWWPPGSSLLCPEVGLVIAPCNDEALIALRTTTGELAWKTQTKGLVRGRPSLVETSIGYLILTATERGHLECRNASNGALIWSVRYGEGLWHQFPLVMNDCVIVMDGKWHISAFDVETGELRWLSRLRSPGCWQAVPYGRFCAVLSREGHLAVFDPQREIKVWEGKLPGTFHQPPTLRNGTLVAASNTSGLLAFDIHPYYEN</sequence>
<dbReference type="Gene3D" id="3.40.50.2020">
    <property type="match status" value="1"/>
</dbReference>
<gene>
    <name evidence="2" type="ORF">EJP67_10635</name>
</gene>
<dbReference type="InterPro" id="IPR015943">
    <property type="entry name" value="WD40/YVTN_repeat-like_dom_sf"/>
</dbReference>
<dbReference type="Gene3D" id="2.130.10.10">
    <property type="entry name" value="YVTN repeat-like/Quinoprotein amine dehydrogenase"/>
    <property type="match status" value="1"/>
</dbReference>
<comment type="caution">
    <text evidence="2">The sequence shown here is derived from an EMBL/GenBank/DDBJ whole genome shotgun (WGS) entry which is preliminary data.</text>
</comment>
<dbReference type="SUPFAM" id="SSF50998">
    <property type="entry name" value="Quinoprotein alcohol dehydrogenase-like"/>
    <property type="match status" value="2"/>
</dbReference>
<dbReference type="InterPro" id="IPR018391">
    <property type="entry name" value="PQQ_b-propeller_rpt"/>
</dbReference>
<feature type="domain" description="Pyrrolo-quinoline quinone repeat" evidence="1">
    <location>
        <begin position="256"/>
        <end position="409"/>
    </location>
</feature>
<evidence type="ECO:0000259" key="1">
    <source>
        <dbReference type="Pfam" id="PF13360"/>
    </source>
</evidence>
<dbReference type="SMART" id="SM00564">
    <property type="entry name" value="PQQ"/>
    <property type="match status" value="5"/>
</dbReference>
<dbReference type="SUPFAM" id="SSF53271">
    <property type="entry name" value="PRTase-like"/>
    <property type="match status" value="1"/>
</dbReference>
<dbReference type="InterPro" id="IPR000836">
    <property type="entry name" value="PRTase_dom"/>
</dbReference>
<dbReference type="RefSeq" id="WP_126021650.1">
    <property type="nucleotide sequence ID" value="NZ_RXFT01000003.1"/>
</dbReference>
<dbReference type="Proteomes" id="UP000281118">
    <property type="component" value="Unassembled WGS sequence"/>
</dbReference>
<dbReference type="InterPro" id="IPR002372">
    <property type="entry name" value="PQQ_rpt_dom"/>
</dbReference>
<dbReference type="CDD" id="cd06223">
    <property type="entry name" value="PRTases_typeI"/>
    <property type="match status" value="1"/>
</dbReference>
<dbReference type="PANTHER" id="PTHR34512">
    <property type="entry name" value="CELL SURFACE PROTEIN"/>
    <property type="match status" value="1"/>
</dbReference>
<dbReference type="InterPro" id="IPR029057">
    <property type="entry name" value="PRTase-like"/>
</dbReference>
<dbReference type="EMBL" id="RXFT01000003">
    <property type="protein sequence ID" value="RUR67510.1"/>
    <property type="molecule type" value="Genomic_DNA"/>
</dbReference>
<dbReference type="OrthoDB" id="9794322at2"/>